<feature type="domain" description="GST N-terminal" evidence="5">
    <location>
        <begin position="4"/>
        <end position="83"/>
    </location>
</feature>
<dbReference type="GO" id="GO:0006749">
    <property type="term" value="P:glutathione metabolic process"/>
    <property type="evidence" value="ECO:0000318"/>
    <property type="project" value="GO_Central"/>
</dbReference>
<dbReference type="SUPFAM" id="SSF47616">
    <property type="entry name" value="GST C-terminal domain-like"/>
    <property type="match status" value="1"/>
</dbReference>
<dbReference type="CDD" id="cd03185">
    <property type="entry name" value="GST_C_Tau"/>
    <property type="match status" value="1"/>
</dbReference>
<dbReference type="PROSITE" id="PS50405">
    <property type="entry name" value="GST_CTER"/>
    <property type="match status" value="1"/>
</dbReference>
<dbReference type="CDD" id="cd03058">
    <property type="entry name" value="GST_N_Tau"/>
    <property type="match status" value="1"/>
</dbReference>
<gene>
    <name evidence="7" type="ORF">T459_23706</name>
</gene>
<dbReference type="PANTHER" id="PTHR11260">
    <property type="entry name" value="GLUTATHIONE S-TRANSFERASE, GST, SUPERFAMILY, GST DOMAIN CONTAINING"/>
    <property type="match status" value="1"/>
</dbReference>
<keyword evidence="8" id="KW-1185">Reference proteome</keyword>
<dbReference type="InterPro" id="IPR004046">
    <property type="entry name" value="GST_C"/>
</dbReference>
<sequence>MEEEEVILLDYWPSPFGSIARIALAEKGTNYIHKLEDLSSKSPLLLEMNPVHAKVPVLVHKGKPICESDIIIQYIDEVWKNNFSLLPSDPYQRAKARFLVDFINKKVHESSVKIWMGANEEQEKGKEELIEWSKILEEELGDKLYFGGDVFGFVDITLVPFYNWFIVFKTIANFYIIETECPKLVMWGGRCLNRHSVSKSLPTKDQVYQAYLEFKKGWTHGQ</sequence>
<dbReference type="SFLD" id="SFLDG01152">
    <property type="entry name" value="Main.3:_Omega-_and_Tau-like"/>
    <property type="match status" value="1"/>
</dbReference>
<dbReference type="Pfam" id="PF02798">
    <property type="entry name" value="GST_N"/>
    <property type="match status" value="1"/>
</dbReference>
<dbReference type="Proteomes" id="UP000222542">
    <property type="component" value="Unassembled WGS sequence"/>
</dbReference>
<dbReference type="GO" id="GO:0004364">
    <property type="term" value="F:glutathione transferase activity"/>
    <property type="evidence" value="ECO:0000318"/>
    <property type="project" value="GO_Central"/>
</dbReference>
<reference evidence="7 8" key="2">
    <citation type="journal article" date="2017" name="Genome Biol.">
        <title>New reference genome sequences of hot pepper reveal the massive evolution of plant disease-resistance genes by retroduplication.</title>
        <authorList>
            <person name="Kim S."/>
            <person name="Park J."/>
            <person name="Yeom S.I."/>
            <person name="Kim Y.M."/>
            <person name="Seo E."/>
            <person name="Kim K.T."/>
            <person name="Kim M.S."/>
            <person name="Lee J.M."/>
            <person name="Cheong K."/>
            <person name="Shin H.S."/>
            <person name="Kim S.B."/>
            <person name="Han K."/>
            <person name="Lee J."/>
            <person name="Park M."/>
            <person name="Lee H.A."/>
            <person name="Lee H.Y."/>
            <person name="Lee Y."/>
            <person name="Oh S."/>
            <person name="Lee J.H."/>
            <person name="Choi E."/>
            <person name="Choi E."/>
            <person name="Lee S.E."/>
            <person name="Jeon J."/>
            <person name="Kim H."/>
            <person name="Choi G."/>
            <person name="Song H."/>
            <person name="Lee J."/>
            <person name="Lee S.C."/>
            <person name="Kwon J.K."/>
            <person name="Lee H.Y."/>
            <person name="Koo N."/>
            <person name="Hong Y."/>
            <person name="Kim R.W."/>
            <person name="Kang W.H."/>
            <person name="Huh J.H."/>
            <person name="Kang B.C."/>
            <person name="Yang T.J."/>
            <person name="Lee Y.H."/>
            <person name="Bennetzen J.L."/>
            <person name="Choi D."/>
        </authorList>
    </citation>
    <scope>NUCLEOTIDE SEQUENCE [LARGE SCALE GENOMIC DNA]</scope>
    <source>
        <strain evidence="8">cv. CM334</strain>
    </source>
</reference>
<dbReference type="PANTHER" id="PTHR11260:SF519">
    <property type="entry name" value="GLUTATHIONE TRANSFERASE"/>
    <property type="match status" value="1"/>
</dbReference>
<dbReference type="InterPro" id="IPR036282">
    <property type="entry name" value="Glutathione-S-Trfase_C_sf"/>
</dbReference>
<proteinExistence type="inferred from homology"/>
<comment type="catalytic activity">
    <reaction evidence="3">
        <text>RX + glutathione = an S-substituted glutathione + a halide anion + H(+)</text>
        <dbReference type="Rhea" id="RHEA:16437"/>
        <dbReference type="ChEBI" id="CHEBI:15378"/>
        <dbReference type="ChEBI" id="CHEBI:16042"/>
        <dbReference type="ChEBI" id="CHEBI:17792"/>
        <dbReference type="ChEBI" id="CHEBI:57925"/>
        <dbReference type="ChEBI" id="CHEBI:90779"/>
        <dbReference type="EC" id="2.5.1.18"/>
    </reaction>
</comment>
<keyword evidence="2" id="KW-0808">Transferase</keyword>
<dbReference type="Pfam" id="PF00043">
    <property type="entry name" value="GST_C"/>
    <property type="match status" value="1"/>
</dbReference>
<evidence type="ECO:0000259" key="6">
    <source>
        <dbReference type="PROSITE" id="PS50405"/>
    </source>
</evidence>
<evidence type="ECO:0000313" key="7">
    <source>
        <dbReference type="EMBL" id="PHT72921.1"/>
    </source>
</evidence>
<dbReference type="InterPro" id="IPR040079">
    <property type="entry name" value="Glutathione_S-Trfase"/>
</dbReference>
<reference evidence="7 8" key="1">
    <citation type="journal article" date="2014" name="Nat. Genet.">
        <title>Genome sequence of the hot pepper provides insights into the evolution of pungency in Capsicum species.</title>
        <authorList>
            <person name="Kim S."/>
            <person name="Park M."/>
            <person name="Yeom S.I."/>
            <person name="Kim Y.M."/>
            <person name="Lee J.M."/>
            <person name="Lee H.A."/>
            <person name="Seo E."/>
            <person name="Choi J."/>
            <person name="Cheong K."/>
            <person name="Kim K.T."/>
            <person name="Jung K."/>
            <person name="Lee G.W."/>
            <person name="Oh S.K."/>
            <person name="Bae C."/>
            <person name="Kim S.B."/>
            <person name="Lee H.Y."/>
            <person name="Kim S.Y."/>
            <person name="Kim M.S."/>
            <person name="Kang B.C."/>
            <person name="Jo Y.D."/>
            <person name="Yang H.B."/>
            <person name="Jeong H.J."/>
            <person name="Kang W.H."/>
            <person name="Kwon J.K."/>
            <person name="Shin C."/>
            <person name="Lim J.Y."/>
            <person name="Park J.H."/>
            <person name="Huh J.H."/>
            <person name="Kim J.S."/>
            <person name="Kim B.D."/>
            <person name="Cohen O."/>
            <person name="Paran I."/>
            <person name="Suh M.C."/>
            <person name="Lee S.B."/>
            <person name="Kim Y.K."/>
            <person name="Shin Y."/>
            <person name="Noh S.J."/>
            <person name="Park J."/>
            <person name="Seo Y.S."/>
            <person name="Kwon S.Y."/>
            <person name="Kim H.A."/>
            <person name="Park J.M."/>
            <person name="Kim H.J."/>
            <person name="Choi S.B."/>
            <person name="Bosland P.W."/>
            <person name="Reeves G."/>
            <person name="Jo S.H."/>
            <person name="Lee B.W."/>
            <person name="Cho H.T."/>
            <person name="Choi H.S."/>
            <person name="Lee M.S."/>
            <person name="Yu Y."/>
            <person name="Do Choi Y."/>
            <person name="Park B.S."/>
            <person name="van Deynze A."/>
            <person name="Ashrafi H."/>
            <person name="Hill T."/>
            <person name="Kim W.T."/>
            <person name="Pai H.S."/>
            <person name="Ahn H.K."/>
            <person name="Yeam I."/>
            <person name="Giovannoni J.J."/>
            <person name="Rose J.K."/>
            <person name="Sorensen I."/>
            <person name="Lee S.J."/>
            <person name="Kim R.W."/>
            <person name="Choi I.Y."/>
            <person name="Choi B.S."/>
            <person name="Lim J.S."/>
            <person name="Lee Y.H."/>
            <person name="Choi D."/>
        </authorList>
    </citation>
    <scope>NUCLEOTIDE SEQUENCE [LARGE SCALE GENOMIC DNA]</scope>
    <source>
        <strain evidence="8">cv. CM334</strain>
    </source>
</reference>
<dbReference type="SUPFAM" id="SSF52833">
    <property type="entry name" value="Thioredoxin-like"/>
    <property type="match status" value="1"/>
</dbReference>
<evidence type="ECO:0000256" key="4">
    <source>
        <dbReference type="RuleBase" id="RU003494"/>
    </source>
</evidence>
<dbReference type="InterPro" id="IPR010987">
    <property type="entry name" value="Glutathione-S-Trfase_C-like"/>
</dbReference>
<dbReference type="SFLD" id="SFLDS00019">
    <property type="entry name" value="Glutathione_Transferase_(cytos"/>
    <property type="match status" value="1"/>
</dbReference>
<dbReference type="Gene3D" id="3.40.30.10">
    <property type="entry name" value="Glutaredoxin"/>
    <property type="match status" value="1"/>
</dbReference>
<dbReference type="InterPro" id="IPR004045">
    <property type="entry name" value="Glutathione_S-Trfase_N"/>
</dbReference>
<evidence type="ECO:0000256" key="1">
    <source>
        <dbReference type="ARBA" id="ARBA00012452"/>
    </source>
</evidence>
<dbReference type="SFLD" id="SFLDG00358">
    <property type="entry name" value="Main_(cytGST)"/>
    <property type="match status" value="1"/>
</dbReference>
<dbReference type="EMBL" id="AYRZ02000009">
    <property type="protein sequence ID" value="PHT72921.1"/>
    <property type="molecule type" value="Genomic_DNA"/>
</dbReference>
<comment type="similarity">
    <text evidence="4">Belongs to the GST superfamily.</text>
</comment>
<dbReference type="AlphaFoldDB" id="A0A2G2YTG2"/>
<dbReference type="Gene3D" id="1.20.1050.10">
    <property type="match status" value="1"/>
</dbReference>
<dbReference type="InterPro" id="IPR045074">
    <property type="entry name" value="GST_C_Tau"/>
</dbReference>
<feature type="domain" description="GST C-terminal" evidence="6">
    <location>
        <begin position="89"/>
        <end position="214"/>
    </location>
</feature>
<dbReference type="STRING" id="4072.A0A2G2YTG2"/>
<evidence type="ECO:0000259" key="5">
    <source>
        <dbReference type="PROSITE" id="PS50404"/>
    </source>
</evidence>
<name>A0A2G2YTG2_CAPAN</name>
<evidence type="ECO:0000256" key="3">
    <source>
        <dbReference type="ARBA" id="ARBA00047960"/>
    </source>
</evidence>
<dbReference type="InterPro" id="IPR045073">
    <property type="entry name" value="Omega/Tau-like"/>
</dbReference>
<evidence type="ECO:0000313" key="8">
    <source>
        <dbReference type="Proteomes" id="UP000222542"/>
    </source>
</evidence>
<dbReference type="OMA" id="ECPKLVM"/>
<dbReference type="PROSITE" id="PS50404">
    <property type="entry name" value="GST_NTER"/>
    <property type="match status" value="1"/>
</dbReference>
<accession>A0A2G2YTG2</accession>
<comment type="caution">
    <text evidence="7">The sequence shown here is derived from an EMBL/GenBank/DDBJ whole genome shotgun (WGS) entry which is preliminary data.</text>
</comment>
<protein>
    <recommendedName>
        <fullName evidence="1">glutathione transferase</fullName>
        <ecNumber evidence="1">2.5.1.18</ecNumber>
    </recommendedName>
</protein>
<dbReference type="EC" id="2.5.1.18" evidence="1"/>
<organism evidence="7 8">
    <name type="scientific">Capsicum annuum</name>
    <name type="common">Capsicum pepper</name>
    <dbReference type="NCBI Taxonomy" id="4072"/>
    <lineage>
        <taxon>Eukaryota</taxon>
        <taxon>Viridiplantae</taxon>
        <taxon>Streptophyta</taxon>
        <taxon>Embryophyta</taxon>
        <taxon>Tracheophyta</taxon>
        <taxon>Spermatophyta</taxon>
        <taxon>Magnoliopsida</taxon>
        <taxon>eudicotyledons</taxon>
        <taxon>Gunneridae</taxon>
        <taxon>Pentapetalae</taxon>
        <taxon>asterids</taxon>
        <taxon>lamiids</taxon>
        <taxon>Solanales</taxon>
        <taxon>Solanaceae</taxon>
        <taxon>Solanoideae</taxon>
        <taxon>Capsiceae</taxon>
        <taxon>Capsicum</taxon>
    </lineage>
</organism>
<dbReference type="InterPro" id="IPR036249">
    <property type="entry name" value="Thioredoxin-like_sf"/>
</dbReference>
<dbReference type="Gramene" id="PHT72921">
    <property type="protein sequence ID" value="PHT72921"/>
    <property type="gene ID" value="T459_23706"/>
</dbReference>
<dbReference type="FunFam" id="3.40.30.10:FF:000014">
    <property type="entry name" value="Tau class glutathione S-transferase"/>
    <property type="match status" value="1"/>
</dbReference>
<evidence type="ECO:0000256" key="2">
    <source>
        <dbReference type="ARBA" id="ARBA00022679"/>
    </source>
</evidence>
<dbReference type="GO" id="GO:0005737">
    <property type="term" value="C:cytoplasm"/>
    <property type="evidence" value="ECO:0000318"/>
    <property type="project" value="GO_Central"/>
</dbReference>